<dbReference type="EMBL" id="FOXQ01000004">
    <property type="protein sequence ID" value="SFQ01658.1"/>
    <property type="molecule type" value="Genomic_DNA"/>
</dbReference>
<dbReference type="Proteomes" id="UP000199031">
    <property type="component" value="Unassembled WGS sequence"/>
</dbReference>
<sequence>MAIKQRDVYLLPFPFNNGTQPHPFIVLSTLKANNNEGTFIAVMITSSNHMDDFSFPLTDDMFEKKLHKLGCHVRMHLLTLYADDEIINSKINTMKPYFFKQLMAAIGDAVFNYDFKPLPEE</sequence>
<organism evidence="1 2">
    <name type="scientific">Parafilimonas terrae</name>
    <dbReference type="NCBI Taxonomy" id="1465490"/>
    <lineage>
        <taxon>Bacteria</taxon>
        <taxon>Pseudomonadati</taxon>
        <taxon>Bacteroidota</taxon>
        <taxon>Chitinophagia</taxon>
        <taxon>Chitinophagales</taxon>
        <taxon>Chitinophagaceae</taxon>
        <taxon>Parafilimonas</taxon>
    </lineage>
</organism>
<dbReference type="Gene3D" id="2.30.30.110">
    <property type="match status" value="1"/>
</dbReference>
<evidence type="ECO:0000313" key="2">
    <source>
        <dbReference type="Proteomes" id="UP000199031"/>
    </source>
</evidence>
<protein>
    <submittedName>
        <fullName evidence="1">PemK-like, MazF-like toxin of type II toxin-antitoxin system</fullName>
    </submittedName>
</protein>
<proteinExistence type="predicted"/>
<gene>
    <name evidence="1" type="ORF">SAMN05444277_104168</name>
</gene>
<dbReference type="GO" id="GO:0003677">
    <property type="term" value="F:DNA binding"/>
    <property type="evidence" value="ECO:0007669"/>
    <property type="project" value="InterPro"/>
</dbReference>
<dbReference type="AlphaFoldDB" id="A0A1I5V2D9"/>
<dbReference type="SUPFAM" id="SSF50118">
    <property type="entry name" value="Cell growth inhibitor/plasmid maintenance toxic component"/>
    <property type="match status" value="1"/>
</dbReference>
<keyword evidence="2" id="KW-1185">Reference proteome</keyword>
<evidence type="ECO:0000313" key="1">
    <source>
        <dbReference type="EMBL" id="SFQ01658.1"/>
    </source>
</evidence>
<accession>A0A1I5V2D9</accession>
<name>A0A1I5V2D9_9BACT</name>
<dbReference type="InterPro" id="IPR003477">
    <property type="entry name" value="PemK-like"/>
</dbReference>
<reference evidence="1 2" key="1">
    <citation type="submission" date="2016-10" db="EMBL/GenBank/DDBJ databases">
        <authorList>
            <person name="de Groot N.N."/>
        </authorList>
    </citation>
    <scope>NUCLEOTIDE SEQUENCE [LARGE SCALE GENOMIC DNA]</scope>
    <source>
        <strain evidence="1 2">DSM 28286</strain>
    </source>
</reference>
<dbReference type="Pfam" id="PF02452">
    <property type="entry name" value="PemK_toxin"/>
    <property type="match status" value="1"/>
</dbReference>
<dbReference type="InterPro" id="IPR011067">
    <property type="entry name" value="Plasmid_toxin/cell-grow_inhib"/>
</dbReference>
<dbReference type="OrthoDB" id="1451714at2"/>
<dbReference type="RefSeq" id="WP_090657418.1">
    <property type="nucleotide sequence ID" value="NZ_FOXQ01000004.1"/>
</dbReference>